<protein>
    <recommendedName>
        <fullName evidence="1">1-phosphatidylinositol-4-phosphate 5-kinase</fullName>
        <ecNumber evidence="1">2.7.1.68</ecNumber>
    </recommendedName>
</protein>
<gene>
    <name evidence="9" type="ORF">ZOSMA_330G00010</name>
</gene>
<organism evidence="9 10">
    <name type="scientific">Zostera marina</name>
    <name type="common">Eelgrass</name>
    <dbReference type="NCBI Taxonomy" id="29655"/>
    <lineage>
        <taxon>Eukaryota</taxon>
        <taxon>Viridiplantae</taxon>
        <taxon>Streptophyta</taxon>
        <taxon>Embryophyta</taxon>
        <taxon>Tracheophyta</taxon>
        <taxon>Spermatophyta</taxon>
        <taxon>Magnoliopsida</taxon>
        <taxon>Liliopsida</taxon>
        <taxon>Zosteraceae</taxon>
        <taxon>Zostera</taxon>
    </lineage>
</organism>
<accession>A0A0K9PAJ1</accession>
<sequence length="648" mass="73568">MESRHGICEKVLSNGDTYFGKFEELLPHGMGKYTWLDGTIYEGGWEKGRTTGKAHISWLSGATYAGDVSGGFLHGSGTYTGIDGSVYNGSWRMNIQHGFGRKNYPNSNSYEGSWQEGVQEGFGRFTWDNGNSYVGNWKNGKMFRKGIMKWSNGDMYEGQWLDGLRHGHGCYRFKDGSYYVGTWTKGLKDGPGTFYPVDSKLSSLEHLTETSGSVNELNCFPSDPSHLPSSNINKSKKSSYKNAWFKWSLIFFLRHSEQISHRSSSVDRVWSLGDNEDNSLQNSFTECSCSPKGYSSMVYEREYVQGVLIAERTIHPAFKAPNSEKLHQKQQRKVSRSLSKTITKGDRSFYLMLNLQLGIRYTVGNITPVPKREVGSSDFGSEARIRMSFPRRGSEFTPPHYSVGFFWKDYRPMVFRNLREMFKIDASDYMVSLCGADGLKELSSPGKSGSIFYLSQDERFVLKTLRKDELKILLKMLPGYYNHVKAFENTLITKFFGLHRITLKGGSKVRFVVMGNMFCTELRIHRRYDLKGSSQGRSTNKCKIDQNTTMKDLDLSYVFLLEKSWHEALFRQIFLDCSFLESQHIIDYSLLLGLHFRAPEHLSPHIEPQDPASNISILPVDGGGSVLPSKGLRLVSHDPDIVTTMRGV</sequence>
<dbReference type="SMART" id="SM00698">
    <property type="entry name" value="MORN"/>
    <property type="match status" value="8"/>
</dbReference>
<evidence type="ECO:0000313" key="9">
    <source>
        <dbReference type="EMBL" id="KMZ65190.1"/>
    </source>
</evidence>
<dbReference type="Gene3D" id="2.20.110.10">
    <property type="entry name" value="Histone H3 K4-specific methyltransferase SET7/9 N-terminal domain"/>
    <property type="match status" value="3"/>
</dbReference>
<keyword evidence="2 7" id="KW-0808">Transferase</keyword>
<evidence type="ECO:0000256" key="2">
    <source>
        <dbReference type="ARBA" id="ARBA00022679"/>
    </source>
</evidence>
<dbReference type="InterPro" id="IPR017163">
    <property type="entry name" value="PIno-4-P-5_kinase_pln"/>
</dbReference>
<dbReference type="SMART" id="SM00330">
    <property type="entry name" value="PIPKc"/>
    <property type="match status" value="1"/>
</dbReference>
<dbReference type="Pfam" id="PF01504">
    <property type="entry name" value="PIP5K"/>
    <property type="match status" value="1"/>
</dbReference>
<keyword evidence="6 7" id="KW-0067">ATP-binding</keyword>
<evidence type="ECO:0000259" key="8">
    <source>
        <dbReference type="PROSITE" id="PS51455"/>
    </source>
</evidence>
<evidence type="ECO:0000256" key="5">
    <source>
        <dbReference type="ARBA" id="ARBA00022777"/>
    </source>
</evidence>
<evidence type="ECO:0000256" key="4">
    <source>
        <dbReference type="ARBA" id="ARBA00022741"/>
    </source>
</evidence>
<dbReference type="InterPro" id="IPR003409">
    <property type="entry name" value="MORN"/>
</dbReference>
<dbReference type="GO" id="GO:0016308">
    <property type="term" value="F:1-phosphatidylinositol-4-phosphate 5-kinase activity"/>
    <property type="evidence" value="ECO:0000318"/>
    <property type="project" value="GO_Central"/>
</dbReference>
<keyword evidence="10" id="KW-1185">Reference proteome</keyword>
<dbReference type="CDD" id="cd17302">
    <property type="entry name" value="PIPKc_AtPIP5K_like"/>
    <property type="match status" value="1"/>
</dbReference>
<dbReference type="GO" id="GO:0005886">
    <property type="term" value="C:plasma membrane"/>
    <property type="evidence" value="ECO:0000318"/>
    <property type="project" value="GO_Central"/>
</dbReference>
<dbReference type="InterPro" id="IPR023610">
    <property type="entry name" value="PInositol-4/5-P-5/4-kinase"/>
</dbReference>
<dbReference type="GO" id="GO:0046854">
    <property type="term" value="P:phosphatidylinositol phosphate biosynthetic process"/>
    <property type="evidence" value="ECO:0000318"/>
    <property type="project" value="GO_Central"/>
</dbReference>
<dbReference type="PROSITE" id="PS51455">
    <property type="entry name" value="PIPK"/>
    <property type="match status" value="1"/>
</dbReference>
<keyword evidence="3" id="KW-0677">Repeat</keyword>
<feature type="domain" description="PIPK" evidence="8">
    <location>
        <begin position="345"/>
        <end position="648"/>
    </location>
</feature>
<evidence type="ECO:0000256" key="3">
    <source>
        <dbReference type="ARBA" id="ARBA00022737"/>
    </source>
</evidence>
<dbReference type="SUPFAM" id="SSF56104">
    <property type="entry name" value="SAICAR synthase-like"/>
    <property type="match status" value="1"/>
</dbReference>
<dbReference type="InterPro" id="IPR002498">
    <property type="entry name" value="PInositol-4-P-4/5-kinase_core"/>
</dbReference>
<evidence type="ECO:0000313" key="10">
    <source>
        <dbReference type="Proteomes" id="UP000036987"/>
    </source>
</evidence>
<dbReference type="Gene3D" id="3.30.810.10">
    <property type="entry name" value="2-Layer Sandwich"/>
    <property type="match status" value="1"/>
</dbReference>
<keyword evidence="5 7" id="KW-0418">Kinase</keyword>
<dbReference type="PIRSF" id="PIRSF037274">
    <property type="entry name" value="PIP5K_plant_prd"/>
    <property type="match status" value="1"/>
</dbReference>
<dbReference type="PANTHER" id="PTHR23086">
    <property type="entry name" value="PHOSPHATIDYLINOSITOL-4-PHOSPHATE 5-KINASE"/>
    <property type="match status" value="1"/>
</dbReference>
<dbReference type="InterPro" id="IPR027483">
    <property type="entry name" value="PInositol-4-P-4/5-kinase_C_sf"/>
</dbReference>
<dbReference type="Pfam" id="PF02493">
    <property type="entry name" value="MORN"/>
    <property type="match status" value="8"/>
</dbReference>
<keyword evidence="4 7" id="KW-0547">Nucleotide-binding</keyword>
<dbReference type="GO" id="GO:0005524">
    <property type="term" value="F:ATP binding"/>
    <property type="evidence" value="ECO:0007669"/>
    <property type="project" value="UniProtKB-UniRule"/>
</dbReference>
<dbReference type="SUPFAM" id="SSF82185">
    <property type="entry name" value="Histone H3 K4-specific methyltransferase SET7/9 N-terminal domain"/>
    <property type="match status" value="2"/>
</dbReference>
<dbReference type="Proteomes" id="UP000036987">
    <property type="component" value="Unassembled WGS sequence"/>
</dbReference>
<dbReference type="STRING" id="29655.A0A0K9PAJ1"/>
<dbReference type="EMBL" id="LFYR01001055">
    <property type="protein sequence ID" value="KMZ65190.1"/>
    <property type="molecule type" value="Genomic_DNA"/>
</dbReference>
<proteinExistence type="predicted"/>
<dbReference type="Gene3D" id="3.30.800.10">
    <property type="entry name" value="Phosphatidylinositol Phosphate Kinase II Beta"/>
    <property type="match status" value="1"/>
</dbReference>
<dbReference type="OMA" id="YYFGTWS"/>
<dbReference type="AlphaFoldDB" id="A0A0K9PAJ1"/>
<evidence type="ECO:0000256" key="6">
    <source>
        <dbReference type="ARBA" id="ARBA00022840"/>
    </source>
</evidence>
<comment type="caution">
    <text evidence="9">The sequence shown here is derived from an EMBL/GenBank/DDBJ whole genome shotgun (WGS) entry which is preliminary data.</text>
</comment>
<reference evidence="10" key="1">
    <citation type="journal article" date="2016" name="Nature">
        <title>The genome of the seagrass Zostera marina reveals angiosperm adaptation to the sea.</title>
        <authorList>
            <person name="Olsen J.L."/>
            <person name="Rouze P."/>
            <person name="Verhelst B."/>
            <person name="Lin Y.-C."/>
            <person name="Bayer T."/>
            <person name="Collen J."/>
            <person name="Dattolo E."/>
            <person name="De Paoli E."/>
            <person name="Dittami S."/>
            <person name="Maumus F."/>
            <person name="Michel G."/>
            <person name="Kersting A."/>
            <person name="Lauritano C."/>
            <person name="Lohaus R."/>
            <person name="Toepel M."/>
            <person name="Tonon T."/>
            <person name="Vanneste K."/>
            <person name="Amirebrahimi M."/>
            <person name="Brakel J."/>
            <person name="Bostroem C."/>
            <person name="Chovatia M."/>
            <person name="Grimwood J."/>
            <person name="Jenkins J.W."/>
            <person name="Jueterbock A."/>
            <person name="Mraz A."/>
            <person name="Stam W.T."/>
            <person name="Tice H."/>
            <person name="Bornberg-Bauer E."/>
            <person name="Green P.J."/>
            <person name="Pearson G.A."/>
            <person name="Procaccini G."/>
            <person name="Duarte C.M."/>
            <person name="Schmutz J."/>
            <person name="Reusch T.B.H."/>
            <person name="Van de Peer Y."/>
        </authorList>
    </citation>
    <scope>NUCLEOTIDE SEQUENCE [LARGE SCALE GENOMIC DNA]</scope>
    <source>
        <strain evidence="10">cv. Finnish</strain>
    </source>
</reference>
<dbReference type="OrthoDB" id="70770at2759"/>
<evidence type="ECO:0000256" key="7">
    <source>
        <dbReference type="PROSITE-ProRule" id="PRU00781"/>
    </source>
</evidence>
<name>A0A0K9PAJ1_ZOSMR</name>
<evidence type="ECO:0000256" key="1">
    <source>
        <dbReference type="ARBA" id="ARBA00012172"/>
    </source>
</evidence>
<dbReference type="PANTHER" id="PTHR23086:SF25">
    <property type="entry name" value="PHOSPHATIDYLINOSITOL 4-PHOSPHATE 5-KINASE 8"/>
    <property type="match status" value="1"/>
</dbReference>
<dbReference type="EC" id="2.7.1.68" evidence="1"/>
<dbReference type="InterPro" id="IPR027484">
    <property type="entry name" value="PInositol-4-P-5-kinase_N"/>
</dbReference>